<dbReference type="PATRIC" id="fig|1224163.3.peg.1021"/>
<proteinExistence type="predicted"/>
<feature type="domain" description="Uracil-DNA glycosylase-like" evidence="4">
    <location>
        <begin position="12"/>
        <end position="169"/>
    </location>
</feature>
<dbReference type="PANTHER" id="PTHR12159:SF9">
    <property type="entry name" value="G_T MISMATCH-SPECIFIC THYMINE DNA GLYCOSYLASE"/>
    <property type="match status" value="1"/>
</dbReference>
<keyword evidence="3" id="KW-0234">DNA repair</keyword>
<name>S5STZ2_9CORY</name>
<evidence type="ECO:0000256" key="3">
    <source>
        <dbReference type="ARBA" id="ARBA00023204"/>
    </source>
</evidence>
<keyword evidence="6" id="KW-1185">Reference proteome</keyword>
<dbReference type="SMART" id="SM00986">
    <property type="entry name" value="UDG"/>
    <property type="match status" value="1"/>
</dbReference>
<evidence type="ECO:0000313" key="5">
    <source>
        <dbReference type="EMBL" id="AGS34492.1"/>
    </source>
</evidence>
<dbReference type="SUPFAM" id="SSF52141">
    <property type="entry name" value="Uracil-DNA glycosylase-like"/>
    <property type="match status" value="1"/>
</dbReference>
<keyword evidence="1" id="KW-0227">DNA damage</keyword>
<dbReference type="InterPro" id="IPR005122">
    <property type="entry name" value="Uracil-DNA_glycosylase-like"/>
</dbReference>
<dbReference type="AlphaFoldDB" id="S5STZ2"/>
<dbReference type="Gene3D" id="3.40.470.10">
    <property type="entry name" value="Uracil-DNA glycosylase-like domain"/>
    <property type="match status" value="1"/>
</dbReference>
<dbReference type="eggNOG" id="COG3663">
    <property type="taxonomic scope" value="Bacteria"/>
</dbReference>
<dbReference type="HOGENOM" id="CLU_042829_3_0_11"/>
<evidence type="ECO:0000313" key="6">
    <source>
        <dbReference type="Proteomes" id="UP000015388"/>
    </source>
</evidence>
<dbReference type="EMBL" id="CP003924">
    <property type="protein sequence ID" value="AGS34492.1"/>
    <property type="molecule type" value="Genomic_DNA"/>
</dbReference>
<sequence length="196" mass="21284">MDLTDYYGATVPDLLPEPLKLLFVGINPSLMSAATGSHFARKGNRFWPALHRAGITEWLIDASEGFRPEDEAHLHERGVGITNIVSAATARADELTQQQIEEGLARLRELVDKRRPAVVAIVGITAWRQGTGRKKASVGWQDSPWEDVGVFLAPNPSGLNAHYQVPDLARAYGEAALQAGVITALPPDEDPAEDRG</sequence>
<dbReference type="RefSeq" id="WP_020934425.1">
    <property type="nucleotide sequence ID" value="NC_021915.1"/>
</dbReference>
<dbReference type="GO" id="GO:0006285">
    <property type="term" value="P:base-excision repair, AP site formation"/>
    <property type="evidence" value="ECO:0007669"/>
    <property type="project" value="InterPro"/>
</dbReference>
<dbReference type="GO" id="GO:0008263">
    <property type="term" value="F:pyrimidine-specific mismatch base pair DNA N-glycosylase activity"/>
    <property type="evidence" value="ECO:0007669"/>
    <property type="project" value="TreeGrafter"/>
</dbReference>
<dbReference type="STRING" id="1224163.B841_05095"/>
<dbReference type="KEGG" id="cmd:B841_05095"/>
<keyword evidence="2" id="KW-0378">Hydrolase</keyword>
<dbReference type="Pfam" id="PF03167">
    <property type="entry name" value="UDG"/>
    <property type="match status" value="1"/>
</dbReference>
<dbReference type="InterPro" id="IPR036895">
    <property type="entry name" value="Uracil-DNA_glycosylase-like_sf"/>
</dbReference>
<protein>
    <submittedName>
        <fullName evidence="5">G/U mismatch-specific DNA glycosylase</fullName>
    </submittedName>
</protein>
<dbReference type="PANTHER" id="PTHR12159">
    <property type="entry name" value="G/T AND G/U MISMATCH-SPECIFIC DNA GLYCOSYLASE"/>
    <property type="match status" value="1"/>
</dbReference>
<gene>
    <name evidence="5" type="ORF">B841_05095</name>
</gene>
<reference evidence="5 6" key="1">
    <citation type="submission" date="2012-11" db="EMBL/GenBank/DDBJ databases">
        <title>The complete genome sequence of Corynebacterium maris Coryn-1 (=DSM 45190).</title>
        <authorList>
            <person name="Schaffert L."/>
            <person name="Albersmeier A."/>
            <person name="Kalinowski J."/>
            <person name="Ruckert C."/>
        </authorList>
    </citation>
    <scope>NUCLEOTIDE SEQUENCE [LARGE SCALE GENOMIC DNA]</scope>
    <source>
        <strain evidence="6">Coryn-1</strain>
    </source>
</reference>
<dbReference type="InterPro" id="IPR015637">
    <property type="entry name" value="MUG/TDG"/>
</dbReference>
<evidence type="ECO:0000256" key="2">
    <source>
        <dbReference type="ARBA" id="ARBA00022801"/>
    </source>
</evidence>
<organism evidence="5 6">
    <name type="scientific">Corynebacterium maris DSM 45190</name>
    <dbReference type="NCBI Taxonomy" id="1224163"/>
    <lineage>
        <taxon>Bacteria</taxon>
        <taxon>Bacillati</taxon>
        <taxon>Actinomycetota</taxon>
        <taxon>Actinomycetes</taxon>
        <taxon>Mycobacteriales</taxon>
        <taxon>Corynebacteriaceae</taxon>
        <taxon>Corynebacterium</taxon>
    </lineage>
</organism>
<dbReference type="SMART" id="SM00987">
    <property type="entry name" value="UreE_C"/>
    <property type="match status" value="1"/>
</dbReference>
<evidence type="ECO:0000259" key="4">
    <source>
        <dbReference type="SMART" id="SM00986"/>
    </source>
</evidence>
<dbReference type="OrthoDB" id="9799921at2"/>
<dbReference type="GO" id="GO:0004844">
    <property type="term" value="F:uracil DNA N-glycosylase activity"/>
    <property type="evidence" value="ECO:0007669"/>
    <property type="project" value="TreeGrafter"/>
</dbReference>
<evidence type="ECO:0000256" key="1">
    <source>
        <dbReference type="ARBA" id="ARBA00022763"/>
    </source>
</evidence>
<dbReference type="Proteomes" id="UP000015388">
    <property type="component" value="Chromosome"/>
</dbReference>
<accession>S5STZ2</accession>
<dbReference type="CDD" id="cd10028">
    <property type="entry name" value="UDG-F2_TDG_MUG"/>
    <property type="match status" value="1"/>
</dbReference>